<gene>
    <name evidence="1" type="ORF">AWB69_07491</name>
</gene>
<reference evidence="1 2" key="1">
    <citation type="submission" date="2016-01" db="EMBL/GenBank/DDBJ databases">
        <authorList>
            <person name="Oliw E.H."/>
        </authorList>
    </citation>
    <scope>NUCLEOTIDE SEQUENCE [LARGE SCALE GENOMIC DNA]</scope>
    <source>
        <strain evidence="1">LMG 27134</strain>
    </source>
</reference>
<name>A0A158JBM3_9BURK</name>
<dbReference type="Proteomes" id="UP000054683">
    <property type="component" value="Unassembled WGS sequence"/>
</dbReference>
<protein>
    <submittedName>
        <fullName evidence="1">Uncharacterized protein</fullName>
    </submittedName>
</protein>
<accession>A0A158JBM3</accession>
<sequence length="65" mass="7471">MVLALIGRRSDDERMMRKVIIRRFDFLTSIGLIRHLPDVCAFAREKHRAGVRQPTKAGNSRAAKH</sequence>
<proteinExistence type="predicted"/>
<evidence type="ECO:0000313" key="2">
    <source>
        <dbReference type="Proteomes" id="UP000054683"/>
    </source>
</evidence>
<dbReference type="EMBL" id="FCOK02000078">
    <property type="protein sequence ID" value="SAL66207.1"/>
    <property type="molecule type" value="Genomic_DNA"/>
</dbReference>
<dbReference type="AlphaFoldDB" id="A0A158JBM3"/>
<evidence type="ECO:0000313" key="1">
    <source>
        <dbReference type="EMBL" id="SAL66207.1"/>
    </source>
</evidence>
<organism evidence="1 2">
    <name type="scientific">Caballeronia udeis</name>
    <dbReference type="NCBI Taxonomy" id="1232866"/>
    <lineage>
        <taxon>Bacteria</taxon>
        <taxon>Pseudomonadati</taxon>
        <taxon>Pseudomonadota</taxon>
        <taxon>Betaproteobacteria</taxon>
        <taxon>Burkholderiales</taxon>
        <taxon>Burkholderiaceae</taxon>
        <taxon>Caballeronia</taxon>
    </lineage>
</organism>